<evidence type="ECO:0000256" key="11">
    <source>
        <dbReference type="RuleBase" id="RU362031"/>
    </source>
</evidence>
<feature type="transmembrane region" description="Helical" evidence="11">
    <location>
        <begin position="6"/>
        <end position="31"/>
    </location>
</feature>
<keyword evidence="10 11" id="KW-0472">Membrane</keyword>
<keyword evidence="4" id="KW-0645">Protease</keyword>
<evidence type="ECO:0000256" key="2">
    <source>
        <dbReference type="ARBA" id="ARBA00004141"/>
    </source>
</evidence>
<evidence type="ECO:0000256" key="3">
    <source>
        <dbReference type="ARBA" id="ARBA00007931"/>
    </source>
</evidence>
<dbReference type="PANTHER" id="PTHR42837">
    <property type="entry name" value="REGULATOR OF SIGMA-E PROTEASE RSEP"/>
    <property type="match status" value="1"/>
</dbReference>
<dbReference type="EC" id="3.4.24.-" evidence="11"/>
<dbReference type="SUPFAM" id="SSF50156">
    <property type="entry name" value="PDZ domain-like"/>
    <property type="match status" value="2"/>
</dbReference>
<dbReference type="GO" id="GO:0046872">
    <property type="term" value="F:metal ion binding"/>
    <property type="evidence" value="ECO:0007669"/>
    <property type="project" value="UniProtKB-KW"/>
</dbReference>
<keyword evidence="11" id="KW-0479">Metal-binding</keyword>
<dbReference type="GO" id="GO:0016020">
    <property type="term" value="C:membrane"/>
    <property type="evidence" value="ECO:0007669"/>
    <property type="project" value="UniProtKB-SubCell"/>
</dbReference>
<dbReference type="GO" id="GO:0006508">
    <property type="term" value="P:proteolysis"/>
    <property type="evidence" value="ECO:0007669"/>
    <property type="project" value="UniProtKB-KW"/>
</dbReference>
<feature type="transmembrane region" description="Helical" evidence="11">
    <location>
        <begin position="385"/>
        <end position="417"/>
    </location>
</feature>
<feature type="domain" description="PDZ" evidence="12">
    <location>
        <begin position="217"/>
        <end position="297"/>
    </location>
</feature>
<dbReference type="CDD" id="cd06163">
    <property type="entry name" value="S2P-M50_PDZ_RseP-like"/>
    <property type="match status" value="1"/>
</dbReference>
<keyword evidence="9 11" id="KW-0482">Metalloprotease</keyword>
<keyword evidence="8 11" id="KW-1133">Transmembrane helix</keyword>
<dbReference type="InterPro" id="IPR041489">
    <property type="entry name" value="PDZ_6"/>
</dbReference>
<comment type="similarity">
    <text evidence="3 11">Belongs to the peptidase M50B family.</text>
</comment>
<dbReference type="InterPro" id="IPR036034">
    <property type="entry name" value="PDZ_sf"/>
</dbReference>
<organism evidence="13 14">
    <name type="scientific">Candidatus Limisoma intestinavium</name>
    <dbReference type="NCBI Taxonomy" id="2840856"/>
    <lineage>
        <taxon>Bacteria</taxon>
        <taxon>Pseudomonadati</taxon>
        <taxon>Bacteroidota</taxon>
        <taxon>Bacteroidia</taxon>
        <taxon>Bacteroidales</taxon>
        <taxon>Candidatus Limisoma</taxon>
    </lineage>
</organism>
<comment type="cofactor">
    <cofactor evidence="1 11">
        <name>Zn(2+)</name>
        <dbReference type="ChEBI" id="CHEBI:29105"/>
    </cofactor>
</comment>
<evidence type="ECO:0000256" key="6">
    <source>
        <dbReference type="ARBA" id="ARBA00022801"/>
    </source>
</evidence>
<evidence type="ECO:0000259" key="12">
    <source>
        <dbReference type="SMART" id="SM00228"/>
    </source>
</evidence>
<evidence type="ECO:0000256" key="8">
    <source>
        <dbReference type="ARBA" id="ARBA00022989"/>
    </source>
</evidence>
<dbReference type="AlphaFoldDB" id="A0A9D1IJ20"/>
<evidence type="ECO:0000256" key="10">
    <source>
        <dbReference type="ARBA" id="ARBA00023136"/>
    </source>
</evidence>
<keyword evidence="6 11" id="KW-0378">Hydrolase</keyword>
<proteinExistence type="inferred from homology"/>
<dbReference type="InterPro" id="IPR001478">
    <property type="entry name" value="PDZ"/>
</dbReference>
<dbReference type="EMBL" id="DVMS01000026">
    <property type="protein sequence ID" value="HIU38228.1"/>
    <property type="molecule type" value="Genomic_DNA"/>
</dbReference>
<dbReference type="Gene3D" id="2.30.42.10">
    <property type="match status" value="1"/>
</dbReference>
<dbReference type="Pfam" id="PF02163">
    <property type="entry name" value="Peptidase_M50"/>
    <property type="match status" value="1"/>
</dbReference>
<evidence type="ECO:0000256" key="9">
    <source>
        <dbReference type="ARBA" id="ARBA00023049"/>
    </source>
</evidence>
<dbReference type="Proteomes" id="UP000824076">
    <property type="component" value="Unassembled WGS sequence"/>
</dbReference>
<reference evidence="13" key="2">
    <citation type="journal article" date="2021" name="PeerJ">
        <title>Extensive microbial diversity within the chicken gut microbiome revealed by metagenomics and culture.</title>
        <authorList>
            <person name="Gilroy R."/>
            <person name="Ravi A."/>
            <person name="Getino M."/>
            <person name="Pursley I."/>
            <person name="Horton D.L."/>
            <person name="Alikhan N.F."/>
            <person name="Baker D."/>
            <person name="Gharbi K."/>
            <person name="Hall N."/>
            <person name="Watson M."/>
            <person name="Adriaenssens E.M."/>
            <person name="Foster-Nyarko E."/>
            <person name="Jarju S."/>
            <person name="Secka A."/>
            <person name="Antonio M."/>
            <person name="Oren A."/>
            <person name="Chaudhuri R.R."/>
            <person name="La Ragione R."/>
            <person name="Hildebrand F."/>
            <person name="Pallen M.J."/>
        </authorList>
    </citation>
    <scope>NUCLEOTIDE SEQUENCE</scope>
    <source>
        <strain evidence="13">17073</strain>
    </source>
</reference>
<evidence type="ECO:0000256" key="1">
    <source>
        <dbReference type="ARBA" id="ARBA00001947"/>
    </source>
</evidence>
<comment type="caution">
    <text evidence="13">The sequence shown here is derived from an EMBL/GenBank/DDBJ whole genome shotgun (WGS) entry which is preliminary data.</text>
</comment>
<protein>
    <recommendedName>
        <fullName evidence="11">Zinc metalloprotease</fullName>
        <ecNumber evidence="11">3.4.24.-</ecNumber>
    </recommendedName>
</protein>
<evidence type="ECO:0000256" key="5">
    <source>
        <dbReference type="ARBA" id="ARBA00022692"/>
    </source>
</evidence>
<evidence type="ECO:0000313" key="13">
    <source>
        <dbReference type="EMBL" id="HIU38228.1"/>
    </source>
</evidence>
<keyword evidence="5 11" id="KW-0812">Transmembrane</keyword>
<dbReference type="SMART" id="SM00228">
    <property type="entry name" value="PDZ"/>
    <property type="match status" value="1"/>
</dbReference>
<dbReference type="InterPro" id="IPR008915">
    <property type="entry name" value="Peptidase_M50"/>
</dbReference>
<dbReference type="Pfam" id="PF17820">
    <property type="entry name" value="PDZ_6"/>
    <property type="match status" value="1"/>
</dbReference>
<dbReference type="PANTHER" id="PTHR42837:SF2">
    <property type="entry name" value="MEMBRANE METALLOPROTEASE ARASP2, CHLOROPLASTIC-RELATED"/>
    <property type="match status" value="1"/>
</dbReference>
<evidence type="ECO:0000256" key="7">
    <source>
        <dbReference type="ARBA" id="ARBA00022833"/>
    </source>
</evidence>
<evidence type="ECO:0000313" key="14">
    <source>
        <dbReference type="Proteomes" id="UP000824076"/>
    </source>
</evidence>
<sequence>MEESSFWIKAVQLIAAFGLLVIVHEFGHYIFARMFGIRVEKFYIFFDPWFSLFKYKPKKKPGTENKATWRDTEYGLGWLPLGGYCKISGMIDESMDTEQMKQPVQPWEFRAKPAWQRLLVMIAGVVFNFILAIVIYAGIAYTWGDRYIQFGDAEYGMKFYSETAKQIGFRDGDIMVSADGEKLDASDFGYATQKILEAKQVVVLREGKPVAIDIPSNSLLAVSNELRDHEDRIFMDYRFPVVVKDVVAGQAAIDAGLKAGDRIVGIDSVRTETWDVFSAALAQRLDKDIMLTYERGGKEYTTKLHTSESGKIGVMLTPIDELFKTQTIKYNIFQSIPRGIEIGVDKLTSYVGQMKYIFTKEGAQSLGGFGAIGDMFPAEWSWYQFWFITAFISVALAFMNILPIPALDGGHVVFVLYEMITGRQPSQKVMERSTMIGLGLLILLLFYANANDIYRFFIK</sequence>
<name>A0A9D1IJ20_9BACT</name>
<gene>
    <name evidence="13" type="primary">rseP</name>
    <name evidence="13" type="ORF">IAD18_01015</name>
</gene>
<accession>A0A9D1IJ20</accession>
<feature type="transmembrane region" description="Helical" evidence="11">
    <location>
        <begin position="118"/>
        <end position="143"/>
    </location>
</feature>
<dbReference type="GO" id="GO:0004222">
    <property type="term" value="F:metalloendopeptidase activity"/>
    <property type="evidence" value="ECO:0007669"/>
    <property type="project" value="InterPro"/>
</dbReference>
<evidence type="ECO:0000256" key="4">
    <source>
        <dbReference type="ARBA" id="ARBA00022670"/>
    </source>
</evidence>
<feature type="transmembrane region" description="Helical" evidence="11">
    <location>
        <begin position="429"/>
        <end position="448"/>
    </location>
</feature>
<keyword evidence="7 11" id="KW-0862">Zinc</keyword>
<reference evidence="13" key="1">
    <citation type="submission" date="2020-10" db="EMBL/GenBank/DDBJ databases">
        <authorList>
            <person name="Gilroy R."/>
        </authorList>
    </citation>
    <scope>NUCLEOTIDE SEQUENCE</scope>
    <source>
        <strain evidence="13">17073</strain>
    </source>
</reference>
<dbReference type="InterPro" id="IPR004387">
    <property type="entry name" value="Pept_M50_Zn"/>
</dbReference>
<comment type="subcellular location">
    <subcellularLocation>
        <location evidence="2">Membrane</location>
        <topology evidence="2">Multi-pass membrane protein</topology>
    </subcellularLocation>
</comment>
<dbReference type="NCBIfam" id="TIGR00054">
    <property type="entry name" value="RIP metalloprotease RseP"/>
    <property type="match status" value="1"/>
</dbReference>